<dbReference type="SUPFAM" id="SSF53686">
    <property type="entry name" value="Tryptophan synthase beta subunit-like PLP-dependent enzymes"/>
    <property type="match status" value="1"/>
</dbReference>
<dbReference type="InterPro" id="IPR036052">
    <property type="entry name" value="TrpB-like_PALP_sf"/>
</dbReference>
<comment type="catalytic activity">
    <reaction evidence="1 11">
        <text>L-threonine = 2-oxobutanoate + NH4(+)</text>
        <dbReference type="Rhea" id="RHEA:22108"/>
        <dbReference type="ChEBI" id="CHEBI:16763"/>
        <dbReference type="ChEBI" id="CHEBI:28938"/>
        <dbReference type="ChEBI" id="CHEBI:57926"/>
        <dbReference type="EC" id="4.3.1.19"/>
    </reaction>
</comment>
<evidence type="ECO:0000256" key="2">
    <source>
        <dbReference type="ARBA" id="ARBA00001933"/>
    </source>
</evidence>
<accession>A0A3S4UZ00</accession>
<dbReference type="AlphaFoldDB" id="A0A3S4UZ00"/>
<dbReference type="InterPro" id="IPR050147">
    <property type="entry name" value="Ser/Thr_Dehydratase"/>
</dbReference>
<evidence type="ECO:0000313" key="13">
    <source>
        <dbReference type="EMBL" id="VEI13295.1"/>
    </source>
</evidence>
<keyword evidence="9 11" id="KW-0100">Branched-chain amino acid biosynthesis</keyword>
<dbReference type="Pfam" id="PF00291">
    <property type="entry name" value="PALP"/>
    <property type="match status" value="1"/>
</dbReference>
<dbReference type="CDD" id="cd01562">
    <property type="entry name" value="Thr-dehyd"/>
    <property type="match status" value="1"/>
</dbReference>
<evidence type="ECO:0000256" key="9">
    <source>
        <dbReference type="ARBA" id="ARBA00023304"/>
    </source>
</evidence>
<protein>
    <recommendedName>
        <fullName evidence="11">L-threonine dehydratase</fullName>
        <ecNumber evidence="11">4.3.1.19</ecNumber>
    </recommendedName>
    <alternativeName>
        <fullName evidence="11">Threonine deaminase</fullName>
    </alternativeName>
</protein>
<dbReference type="GO" id="GO:0003941">
    <property type="term" value="F:L-serine ammonia-lyase activity"/>
    <property type="evidence" value="ECO:0007669"/>
    <property type="project" value="TreeGrafter"/>
</dbReference>
<keyword evidence="8 11" id="KW-0456">Lyase</keyword>
<keyword evidence="5 11" id="KW-0028">Amino-acid biosynthesis</keyword>
<name>A0A3S4UZ00_9ACTO</name>
<dbReference type="NCBIfam" id="NF006390">
    <property type="entry name" value="PRK08639.1"/>
    <property type="match status" value="1"/>
</dbReference>
<dbReference type="FunFam" id="3.40.50.1100:FF:000005">
    <property type="entry name" value="Threonine dehydratase catabolic"/>
    <property type="match status" value="1"/>
</dbReference>
<dbReference type="KEGG" id="tbw:NCTC13354_01007"/>
<sequence length="431" mass="46172">MTEFVFASIRGENRIMTHHAPTGTDVVVAAQTLGNTVRTTPLENSPRLSAKYGRPVLLKREDIQVGRSYKVRGAYNFISTMDPADAANGVVCASAGNHAQGVAFACNEKQIHGTIFIPSTTPRQKRARIADIGGEWVTLRVQGLTFDECSVAAVAYADEHDAVYVHPFDDARTIAGQGTVVKELFEQAPERPGSVIVPIGGGGLAAGTLAWVKQFHPDVKVIGVEPAGAASMKAALEAGSPQTLEEIDTFADGTAVARAGDIPFQVIRELIDDLVVVPEGAICTEMLELYQVEGIITEPSGALASAALDYIDELPPGPVACIVTGGNNDVSRYDDIVERSMVHEGLRHYFLVTFPQKPGALRGFLDEVLADGEDIIQFEYTKKNNRETGPALVGIEIDDAGQLGALLERMKTSELEIEKLEPNSAAFGFVL</sequence>
<dbReference type="InterPro" id="IPR001926">
    <property type="entry name" value="TrpB-like_PALP"/>
</dbReference>
<dbReference type="InterPro" id="IPR045865">
    <property type="entry name" value="ACT-like_dom_sf"/>
</dbReference>
<dbReference type="EC" id="4.3.1.19" evidence="11"/>
<gene>
    <name evidence="11 13" type="primary">ilvA</name>
    <name evidence="13" type="ORF">NCTC13354_01007</name>
</gene>
<dbReference type="GO" id="GO:0004794">
    <property type="term" value="F:threonine deaminase activity"/>
    <property type="evidence" value="ECO:0007669"/>
    <property type="project" value="UniProtKB-UniRule"/>
</dbReference>
<comment type="subunit">
    <text evidence="11">Homotetramer.</text>
</comment>
<evidence type="ECO:0000256" key="3">
    <source>
        <dbReference type="ARBA" id="ARBA00004810"/>
    </source>
</evidence>
<evidence type="ECO:0000256" key="6">
    <source>
        <dbReference type="ARBA" id="ARBA00022624"/>
    </source>
</evidence>
<keyword evidence="14" id="KW-1185">Reference proteome</keyword>
<proteinExistence type="inferred from homology"/>
<organism evidence="13 14">
    <name type="scientific">Trueperella bialowiezensis</name>
    <dbReference type="NCBI Taxonomy" id="312285"/>
    <lineage>
        <taxon>Bacteria</taxon>
        <taxon>Bacillati</taxon>
        <taxon>Actinomycetota</taxon>
        <taxon>Actinomycetes</taxon>
        <taxon>Actinomycetales</taxon>
        <taxon>Actinomycetaceae</taxon>
        <taxon>Trueperella</taxon>
    </lineage>
</organism>
<dbReference type="InterPro" id="IPR001721">
    <property type="entry name" value="TD_ACT-like"/>
</dbReference>
<dbReference type="PANTHER" id="PTHR48078">
    <property type="entry name" value="THREONINE DEHYDRATASE, MITOCHONDRIAL-RELATED"/>
    <property type="match status" value="1"/>
</dbReference>
<dbReference type="Gene3D" id="3.40.1020.10">
    <property type="entry name" value="Biosynthetic Threonine Deaminase, Domain 3"/>
    <property type="match status" value="1"/>
</dbReference>
<dbReference type="Pfam" id="PF00585">
    <property type="entry name" value="Thr_dehydrat_C"/>
    <property type="match status" value="1"/>
</dbReference>
<comment type="similarity">
    <text evidence="4 11">Belongs to the serine/threonine dehydratase family.</text>
</comment>
<evidence type="ECO:0000313" key="14">
    <source>
        <dbReference type="Proteomes" id="UP000269542"/>
    </source>
</evidence>
<evidence type="ECO:0000256" key="1">
    <source>
        <dbReference type="ARBA" id="ARBA00001274"/>
    </source>
</evidence>
<dbReference type="SUPFAM" id="SSF55021">
    <property type="entry name" value="ACT-like"/>
    <property type="match status" value="1"/>
</dbReference>
<dbReference type="GO" id="GO:0009097">
    <property type="term" value="P:isoleucine biosynthetic process"/>
    <property type="evidence" value="ECO:0007669"/>
    <property type="project" value="UniProtKB-UniRule"/>
</dbReference>
<dbReference type="Gene3D" id="3.40.50.1100">
    <property type="match status" value="2"/>
</dbReference>
<evidence type="ECO:0000256" key="5">
    <source>
        <dbReference type="ARBA" id="ARBA00022605"/>
    </source>
</evidence>
<evidence type="ECO:0000256" key="4">
    <source>
        <dbReference type="ARBA" id="ARBA00010869"/>
    </source>
</evidence>
<keyword evidence="7 11" id="KW-0663">Pyridoxal phosphate</keyword>
<comment type="pathway">
    <text evidence="3 11">Amino-acid biosynthesis; L-isoleucine biosynthesis; 2-oxobutanoate from L-threonine: step 1/1.</text>
</comment>
<dbReference type="GO" id="GO:0006567">
    <property type="term" value="P:L-threonine catabolic process"/>
    <property type="evidence" value="ECO:0007669"/>
    <property type="project" value="TreeGrafter"/>
</dbReference>
<dbReference type="PANTHER" id="PTHR48078:SF11">
    <property type="entry name" value="THREONINE DEHYDRATASE, MITOCHONDRIAL"/>
    <property type="match status" value="1"/>
</dbReference>
<feature type="domain" description="ACT-like" evidence="12">
    <location>
        <begin position="348"/>
        <end position="422"/>
    </location>
</feature>
<dbReference type="InterPro" id="IPR011820">
    <property type="entry name" value="IlvA"/>
</dbReference>
<evidence type="ECO:0000256" key="7">
    <source>
        <dbReference type="ARBA" id="ARBA00022898"/>
    </source>
</evidence>
<dbReference type="NCBIfam" id="TIGR02079">
    <property type="entry name" value="THD1"/>
    <property type="match status" value="1"/>
</dbReference>
<dbReference type="EMBL" id="LR134476">
    <property type="protein sequence ID" value="VEI13295.1"/>
    <property type="molecule type" value="Genomic_DNA"/>
</dbReference>
<keyword evidence="6 11" id="KW-0412">Isoleucine biosynthesis</keyword>
<evidence type="ECO:0000259" key="12">
    <source>
        <dbReference type="PROSITE" id="PS51672"/>
    </source>
</evidence>
<comment type="function">
    <text evidence="10 11">Catalyzes the anaerobic formation of alpha-ketobutyrate and ammonia from threonine in a two-step reaction. The first step involved a dehydration of threonine and a production of enamine intermediates (aminocrotonate), which tautomerizes to its imine form (iminobutyrate). Both intermediates are unstable and short-lived. The second step is the nonenzymatic hydrolysis of the enamine/imine intermediates to form 2-ketobutyrate and free ammonia. In the low water environment of the cell, the second step is accelerated by RidA.</text>
</comment>
<dbReference type="Proteomes" id="UP000269542">
    <property type="component" value="Chromosome"/>
</dbReference>
<dbReference type="UniPathway" id="UPA00047">
    <property type="reaction ID" value="UER00054"/>
</dbReference>
<dbReference type="InterPro" id="IPR038110">
    <property type="entry name" value="TD_ACT-like_sf"/>
</dbReference>
<evidence type="ECO:0000256" key="8">
    <source>
        <dbReference type="ARBA" id="ARBA00023239"/>
    </source>
</evidence>
<evidence type="ECO:0000256" key="10">
    <source>
        <dbReference type="ARBA" id="ARBA00025527"/>
    </source>
</evidence>
<dbReference type="GO" id="GO:0006565">
    <property type="term" value="P:L-serine catabolic process"/>
    <property type="evidence" value="ECO:0007669"/>
    <property type="project" value="TreeGrafter"/>
</dbReference>
<dbReference type="PROSITE" id="PS51672">
    <property type="entry name" value="ACT_LIKE"/>
    <property type="match status" value="1"/>
</dbReference>
<reference evidence="13 14" key="1">
    <citation type="submission" date="2018-12" db="EMBL/GenBank/DDBJ databases">
        <authorList>
            <consortium name="Pathogen Informatics"/>
        </authorList>
    </citation>
    <scope>NUCLEOTIDE SEQUENCE [LARGE SCALE GENOMIC DNA]</scope>
    <source>
        <strain evidence="13 14">NCTC13354</strain>
    </source>
</reference>
<comment type="cofactor">
    <cofactor evidence="2 11">
        <name>pyridoxal 5'-phosphate</name>
        <dbReference type="ChEBI" id="CHEBI:597326"/>
    </cofactor>
</comment>
<evidence type="ECO:0000256" key="11">
    <source>
        <dbReference type="RuleBase" id="RU362012"/>
    </source>
</evidence>